<dbReference type="OrthoDB" id="3200752at2759"/>
<dbReference type="Pfam" id="PF12851">
    <property type="entry name" value="Tet_JBP"/>
    <property type="match status" value="1"/>
</dbReference>
<evidence type="ECO:0000256" key="1">
    <source>
        <dbReference type="ARBA" id="ARBA00001954"/>
    </source>
</evidence>
<dbReference type="Proteomes" id="UP000027265">
    <property type="component" value="Unassembled WGS sequence"/>
</dbReference>
<dbReference type="HOGENOM" id="CLU_039070_4_2_1"/>
<evidence type="ECO:0000313" key="7">
    <source>
        <dbReference type="EMBL" id="KDQ53081.1"/>
    </source>
</evidence>
<organism evidence="7 8">
    <name type="scientific">Jaapia argillacea MUCL 33604</name>
    <dbReference type="NCBI Taxonomy" id="933084"/>
    <lineage>
        <taxon>Eukaryota</taxon>
        <taxon>Fungi</taxon>
        <taxon>Dikarya</taxon>
        <taxon>Basidiomycota</taxon>
        <taxon>Agaricomycotina</taxon>
        <taxon>Agaricomycetes</taxon>
        <taxon>Agaricomycetidae</taxon>
        <taxon>Jaapiales</taxon>
        <taxon>Jaapiaceae</taxon>
        <taxon>Jaapia</taxon>
    </lineage>
</organism>
<feature type="domain" description="2OGFeDO JBP1/TET oxygenase" evidence="6">
    <location>
        <begin position="181"/>
        <end position="309"/>
    </location>
</feature>
<evidence type="ECO:0000256" key="4">
    <source>
        <dbReference type="ARBA" id="ARBA00023002"/>
    </source>
</evidence>
<keyword evidence="5" id="KW-0408">Iron</keyword>
<keyword evidence="4" id="KW-0560">Oxidoreductase</keyword>
<dbReference type="AlphaFoldDB" id="A0A067PRX5"/>
<dbReference type="Gene3D" id="3.60.130.30">
    <property type="match status" value="1"/>
</dbReference>
<evidence type="ECO:0000256" key="3">
    <source>
        <dbReference type="ARBA" id="ARBA00022964"/>
    </source>
</evidence>
<proteinExistence type="predicted"/>
<evidence type="ECO:0000259" key="6">
    <source>
        <dbReference type="Pfam" id="PF12851"/>
    </source>
</evidence>
<dbReference type="GO" id="GO:0046872">
    <property type="term" value="F:metal ion binding"/>
    <property type="evidence" value="ECO:0007669"/>
    <property type="project" value="UniProtKB-KW"/>
</dbReference>
<keyword evidence="8" id="KW-1185">Reference proteome</keyword>
<evidence type="ECO:0000256" key="2">
    <source>
        <dbReference type="ARBA" id="ARBA00022723"/>
    </source>
</evidence>
<name>A0A067PRX5_9AGAM</name>
<dbReference type="GO" id="GO:0051213">
    <property type="term" value="F:dioxygenase activity"/>
    <property type="evidence" value="ECO:0007669"/>
    <property type="project" value="UniProtKB-KW"/>
</dbReference>
<evidence type="ECO:0000256" key="5">
    <source>
        <dbReference type="ARBA" id="ARBA00023004"/>
    </source>
</evidence>
<dbReference type="InterPro" id="IPR024779">
    <property type="entry name" value="2OGFeDO_JBP1/TET_oxygenase_dom"/>
</dbReference>
<dbReference type="STRING" id="933084.A0A067PRX5"/>
<protein>
    <recommendedName>
        <fullName evidence="6">2OGFeDO JBP1/TET oxygenase domain-containing protein</fullName>
    </recommendedName>
</protein>
<keyword evidence="2" id="KW-0479">Metal-binding</keyword>
<gene>
    <name evidence="7" type="ORF">JAAARDRAFT_137875</name>
</gene>
<dbReference type="InParanoid" id="A0A067PRX5"/>
<accession>A0A067PRX5</accession>
<evidence type="ECO:0000313" key="8">
    <source>
        <dbReference type="Proteomes" id="UP000027265"/>
    </source>
</evidence>
<sequence length="323" mass="36190">MPTLTTVCFPPIPASYGLTRLIVRVTWDAERCGDWIGKRPSGLNEKTEAAIAKEYPPISYPGTMPVQTKPLTVVDVNNKIILWYVPNILSPKRHGIMWESTKHLDSLLCKKYLIGSQGKGWQINHSLFRSPSSCDVHPGLLNLSPAWFHQGHQSRTDSLHVSASLQAGSRTPSLNAWLRDFYQSGALMSAILRVIHPKLYDAGRLALTRLMLEDEEVWDVLKVWPSVYSAMSIISNRLTPPHQDTQSQASWYDLLATVGPYPDAVMALPGLGLRLRYGAGMVVGFSGILLRHCVPANDSDRICYIYYMRDKVHEREDVEPLPG</sequence>
<dbReference type="EMBL" id="KL197736">
    <property type="protein sequence ID" value="KDQ53081.1"/>
    <property type="molecule type" value="Genomic_DNA"/>
</dbReference>
<reference evidence="8" key="1">
    <citation type="journal article" date="2014" name="Proc. Natl. Acad. Sci. U.S.A.">
        <title>Extensive sampling of basidiomycete genomes demonstrates inadequacy of the white-rot/brown-rot paradigm for wood decay fungi.</title>
        <authorList>
            <person name="Riley R."/>
            <person name="Salamov A.A."/>
            <person name="Brown D.W."/>
            <person name="Nagy L.G."/>
            <person name="Floudas D."/>
            <person name="Held B.W."/>
            <person name="Levasseur A."/>
            <person name="Lombard V."/>
            <person name="Morin E."/>
            <person name="Otillar R."/>
            <person name="Lindquist E.A."/>
            <person name="Sun H."/>
            <person name="LaButti K.M."/>
            <person name="Schmutz J."/>
            <person name="Jabbour D."/>
            <person name="Luo H."/>
            <person name="Baker S.E."/>
            <person name="Pisabarro A.G."/>
            <person name="Walton J.D."/>
            <person name="Blanchette R.A."/>
            <person name="Henrissat B."/>
            <person name="Martin F."/>
            <person name="Cullen D."/>
            <person name="Hibbett D.S."/>
            <person name="Grigoriev I.V."/>
        </authorList>
    </citation>
    <scope>NUCLEOTIDE SEQUENCE [LARGE SCALE GENOMIC DNA]</scope>
    <source>
        <strain evidence="8">MUCL 33604</strain>
    </source>
</reference>
<keyword evidence="3" id="KW-0223">Dioxygenase</keyword>
<comment type="cofactor">
    <cofactor evidence="1">
        <name>Fe(2+)</name>
        <dbReference type="ChEBI" id="CHEBI:29033"/>
    </cofactor>
</comment>